<dbReference type="InterPro" id="IPR016181">
    <property type="entry name" value="Acyl_CoA_acyltransferase"/>
</dbReference>
<sequence>MAVDDLRVANLPELAGQRALVALLDRTFRAGAADQVLAVDVVRALAHAGNYVAGAWRGERLVGGTVAFLGTGHLHSHVTAVDPGTHGRGVGHALKLHQREWALARGITDVRWTFDPLVGRNAYFNITKLGAEPTAYLTDFYGPLTDGVNAGDETDRLYVRWDLTASRRAAEAEPAAAVPVLGRSADDRPLSTVPPPGGSPALVATPTDIEALRGRDPDAARAWRLAVRAALTTLLADGYRVTGFRRDGFYILEAR</sequence>
<comment type="caution">
    <text evidence="2">The sequence shown here is derived from an EMBL/GenBank/DDBJ whole genome shotgun (WGS) entry which is preliminary data.</text>
</comment>
<dbReference type="Proteomes" id="UP000612585">
    <property type="component" value="Unassembled WGS sequence"/>
</dbReference>
<reference evidence="2" key="1">
    <citation type="submission" date="2021-01" db="EMBL/GenBank/DDBJ databases">
        <title>Whole genome shotgun sequence of Virgisporangium aurantiacum NBRC 16421.</title>
        <authorList>
            <person name="Komaki H."/>
            <person name="Tamura T."/>
        </authorList>
    </citation>
    <scope>NUCLEOTIDE SEQUENCE</scope>
    <source>
        <strain evidence="2">NBRC 16421</strain>
    </source>
</reference>
<dbReference type="Pfam" id="PF00583">
    <property type="entry name" value="Acetyltransf_1"/>
    <property type="match status" value="1"/>
</dbReference>
<gene>
    <name evidence="2" type="ORF">Vau01_022660</name>
</gene>
<dbReference type="SUPFAM" id="SSF55729">
    <property type="entry name" value="Acyl-CoA N-acyltransferases (Nat)"/>
    <property type="match status" value="1"/>
</dbReference>
<evidence type="ECO:0000313" key="2">
    <source>
        <dbReference type="EMBL" id="GIJ54750.1"/>
    </source>
</evidence>
<evidence type="ECO:0000259" key="1">
    <source>
        <dbReference type="PROSITE" id="PS51186"/>
    </source>
</evidence>
<protein>
    <recommendedName>
        <fullName evidence="1">N-acetyltransferase domain-containing protein</fullName>
    </recommendedName>
</protein>
<accession>A0A8J3Z3S3</accession>
<dbReference type="AlphaFoldDB" id="A0A8J3Z3S3"/>
<dbReference type="PANTHER" id="PTHR41700">
    <property type="entry name" value="GCN5-RELATED N-ACETYLTRANSFERASE"/>
    <property type="match status" value="1"/>
</dbReference>
<proteinExistence type="predicted"/>
<dbReference type="InterPro" id="IPR000182">
    <property type="entry name" value="GNAT_dom"/>
</dbReference>
<name>A0A8J3Z3S3_9ACTN</name>
<evidence type="ECO:0000313" key="3">
    <source>
        <dbReference type="Proteomes" id="UP000612585"/>
    </source>
</evidence>
<dbReference type="PROSITE" id="PS51186">
    <property type="entry name" value="GNAT"/>
    <property type="match status" value="1"/>
</dbReference>
<dbReference type="InterPro" id="IPR038764">
    <property type="entry name" value="GNAT_N_AcTrfase_prd"/>
</dbReference>
<organism evidence="2 3">
    <name type="scientific">Virgisporangium aurantiacum</name>
    <dbReference type="NCBI Taxonomy" id="175570"/>
    <lineage>
        <taxon>Bacteria</taxon>
        <taxon>Bacillati</taxon>
        <taxon>Actinomycetota</taxon>
        <taxon>Actinomycetes</taxon>
        <taxon>Micromonosporales</taxon>
        <taxon>Micromonosporaceae</taxon>
        <taxon>Virgisporangium</taxon>
    </lineage>
</organism>
<dbReference type="EMBL" id="BOPG01000012">
    <property type="protein sequence ID" value="GIJ54750.1"/>
    <property type="molecule type" value="Genomic_DNA"/>
</dbReference>
<feature type="domain" description="N-acetyltransferase" evidence="1">
    <location>
        <begin position="6"/>
        <end position="164"/>
    </location>
</feature>
<dbReference type="PANTHER" id="PTHR41700:SF1">
    <property type="entry name" value="N-ACETYLTRANSFERASE DOMAIN-CONTAINING PROTEIN"/>
    <property type="match status" value="1"/>
</dbReference>
<dbReference type="GO" id="GO:0016747">
    <property type="term" value="F:acyltransferase activity, transferring groups other than amino-acyl groups"/>
    <property type="evidence" value="ECO:0007669"/>
    <property type="project" value="InterPro"/>
</dbReference>
<keyword evidence="3" id="KW-1185">Reference proteome</keyword>
<dbReference type="Gene3D" id="3.40.630.30">
    <property type="match status" value="1"/>
</dbReference>